<name>A0A919RBD5_9ACTN</name>
<dbReference type="RefSeq" id="WP_204021608.1">
    <property type="nucleotide sequence ID" value="NZ_BOOW01000007.1"/>
</dbReference>
<evidence type="ECO:0000313" key="1">
    <source>
        <dbReference type="EMBL" id="GII90831.1"/>
    </source>
</evidence>
<dbReference type="EMBL" id="BOOW01000007">
    <property type="protein sequence ID" value="GII90831.1"/>
    <property type="molecule type" value="Genomic_DNA"/>
</dbReference>
<comment type="caution">
    <text evidence="1">The sequence shown here is derived from an EMBL/GenBank/DDBJ whole genome shotgun (WGS) entry which is preliminary data.</text>
</comment>
<organism evidence="1 2">
    <name type="scientific">Sinosporangium siamense</name>
    <dbReference type="NCBI Taxonomy" id="1367973"/>
    <lineage>
        <taxon>Bacteria</taxon>
        <taxon>Bacillati</taxon>
        <taxon>Actinomycetota</taxon>
        <taxon>Actinomycetes</taxon>
        <taxon>Streptosporangiales</taxon>
        <taxon>Streptosporangiaceae</taxon>
        <taxon>Sinosporangium</taxon>
    </lineage>
</organism>
<sequence>MFAGFCARGDLKALGLTLPAYLADLGTDDDLVRLTTALHMVHAGRWSPEGEQRVLGAAIGTLSGAATGA</sequence>
<reference evidence="1" key="1">
    <citation type="submission" date="2021-01" db="EMBL/GenBank/DDBJ databases">
        <title>Whole genome shotgun sequence of Sinosporangium siamense NBRC 109515.</title>
        <authorList>
            <person name="Komaki H."/>
            <person name="Tamura T."/>
        </authorList>
    </citation>
    <scope>NUCLEOTIDE SEQUENCE</scope>
    <source>
        <strain evidence="1">NBRC 109515</strain>
    </source>
</reference>
<dbReference type="Proteomes" id="UP000606172">
    <property type="component" value="Unassembled WGS sequence"/>
</dbReference>
<evidence type="ECO:0000313" key="2">
    <source>
        <dbReference type="Proteomes" id="UP000606172"/>
    </source>
</evidence>
<accession>A0A919RBD5</accession>
<dbReference type="AlphaFoldDB" id="A0A919RBD5"/>
<keyword evidence="2" id="KW-1185">Reference proteome</keyword>
<protein>
    <submittedName>
        <fullName evidence="1">Uncharacterized protein</fullName>
    </submittedName>
</protein>
<proteinExistence type="predicted"/>
<gene>
    <name evidence="1" type="ORF">Ssi02_10620</name>
</gene>